<proteinExistence type="predicted"/>
<dbReference type="OrthoDB" id="194599at2"/>
<reference evidence="3" key="1">
    <citation type="journal article" date="2014" name="Genome Announc.">
        <title>Genome Sequence of Arthrobacter siccitolerans 4J27, a Xeroprotectant-Producing Desiccation-Tolerant Microorganism.</title>
        <authorList>
            <person name="Manzanera M."/>
            <person name="Santa-Cruz-Calvo L."/>
            <person name="Vilchez J.I."/>
            <person name="Garcia-Fontana C."/>
            <person name="Silva-Castro G.A."/>
            <person name="Calvo C."/>
            <person name="Gonzalez-Lopez J."/>
        </authorList>
    </citation>
    <scope>NUCLEOTIDE SEQUENCE [LARGE SCALE GENOMIC DNA]</scope>
    <source>
        <strain evidence="3">4J27</strain>
    </source>
</reference>
<organism evidence="2 3">
    <name type="scientific">Pseudarthrobacter siccitolerans</name>
    <dbReference type="NCBI Taxonomy" id="861266"/>
    <lineage>
        <taxon>Bacteria</taxon>
        <taxon>Bacillati</taxon>
        <taxon>Actinomycetota</taxon>
        <taxon>Actinomycetes</taxon>
        <taxon>Micrococcales</taxon>
        <taxon>Micrococcaceae</taxon>
        <taxon>Pseudarthrobacter</taxon>
    </lineage>
</organism>
<dbReference type="Gene3D" id="1.10.10.10">
    <property type="entry name" value="Winged helix-like DNA-binding domain superfamily/Winged helix DNA-binding domain"/>
    <property type="match status" value="1"/>
</dbReference>
<dbReference type="Proteomes" id="UP000035722">
    <property type="component" value="Unassembled WGS sequence"/>
</dbReference>
<dbReference type="RefSeq" id="WP_050054079.1">
    <property type="nucleotide sequence ID" value="NZ_CAQI01000032.1"/>
</dbReference>
<keyword evidence="3" id="KW-1185">Reference proteome</keyword>
<name>A0A024GZX4_9MICC</name>
<dbReference type="AlphaFoldDB" id="A0A024GZX4"/>
<accession>A0A024GZX4</accession>
<protein>
    <submittedName>
        <fullName evidence="2">Transcriptional regulator domain protein</fullName>
    </submittedName>
</protein>
<comment type="caution">
    <text evidence="2">The sequence shown here is derived from an EMBL/GenBank/DDBJ whole genome shotgun (WGS) entry which is preliminary data.</text>
</comment>
<gene>
    <name evidence="2" type="ORF">ARTSIC4J27_982</name>
</gene>
<evidence type="ECO:0000313" key="2">
    <source>
        <dbReference type="EMBL" id="CCQ45049.1"/>
    </source>
</evidence>
<feature type="region of interest" description="Disordered" evidence="1">
    <location>
        <begin position="54"/>
        <end position="77"/>
    </location>
</feature>
<dbReference type="InterPro" id="IPR036388">
    <property type="entry name" value="WH-like_DNA-bd_sf"/>
</dbReference>
<evidence type="ECO:0000313" key="3">
    <source>
        <dbReference type="Proteomes" id="UP000035722"/>
    </source>
</evidence>
<sequence>MESSQALAAAPVDGAGAGPSMTAAAELFKAVAHPVRAQVLELLSQGASSIPELCEDGGEGFAPVPAPEPNARAAPDPMPLDRGRLVYSLAYPQVTELLAAARSVLQAHTAAAASSLGTPPDEQPFTTLWGERYSAREAALVSRSVIADA</sequence>
<dbReference type="EMBL" id="CAQI01000032">
    <property type="protein sequence ID" value="CCQ45049.1"/>
    <property type="molecule type" value="Genomic_DNA"/>
</dbReference>
<evidence type="ECO:0000256" key="1">
    <source>
        <dbReference type="SAM" id="MobiDB-lite"/>
    </source>
</evidence>